<evidence type="ECO:0000256" key="4">
    <source>
        <dbReference type="ARBA" id="ARBA00022618"/>
    </source>
</evidence>
<dbReference type="GO" id="GO:0005886">
    <property type="term" value="C:plasma membrane"/>
    <property type="evidence" value="ECO:0007669"/>
    <property type="project" value="UniProtKB-SubCell"/>
</dbReference>
<evidence type="ECO:0000256" key="9">
    <source>
        <dbReference type="RuleBase" id="RU004057"/>
    </source>
</evidence>
<evidence type="ECO:0000256" key="7">
    <source>
        <dbReference type="ARBA" id="ARBA00023136"/>
    </source>
</evidence>
<dbReference type="OrthoDB" id="9805133at2"/>
<dbReference type="RefSeq" id="WP_115611428.1">
    <property type="nucleotide sequence ID" value="NZ_JBHLZC010000001.1"/>
</dbReference>
<evidence type="ECO:0000256" key="1">
    <source>
        <dbReference type="ARBA" id="ARBA00004651"/>
    </source>
</evidence>
<evidence type="ECO:0000256" key="3">
    <source>
        <dbReference type="ARBA" id="ARBA00022519"/>
    </source>
</evidence>
<dbReference type="Pfam" id="PF01618">
    <property type="entry name" value="MotA_ExbB"/>
    <property type="match status" value="1"/>
</dbReference>
<feature type="transmembrane region" description="Helical" evidence="10">
    <location>
        <begin position="130"/>
        <end position="153"/>
    </location>
</feature>
<organism evidence="12 13">
    <name type="scientific">Cardiobacterium valvarum</name>
    <dbReference type="NCBI Taxonomy" id="194702"/>
    <lineage>
        <taxon>Bacteria</taxon>
        <taxon>Pseudomonadati</taxon>
        <taxon>Pseudomonadota</taxon>
        <taxon>Gammaproteobacteria</taxon>
        <taxon>Cardiobacteriales</taxon>
        <taxon>Cardiobacteriaceae</taxon>
        <taxon>Cardiobacterium</taxon>
    </lineage>
</organism>
<evidence type="ECO:0000259" key="11">
    <source>
        <dbReference type="Pfam" id="PF01618"/>
    </source>
</evidence>
<keyword evidence="2" id="KW-1003">Cell membrane</keyword>
<evidence type="ECO:0000256" key="8">
    <source>
        <dbReference type="ARBA" id="ARBA00023306"/>
    </source>
</evidence>
<dbReference type="PANTHER" id="PTHR30625">
    <property type="entry name" value="PROTEIN TOLQ"/>
    <property type="match status" value="1"/>
</dbReference>
<dbReference type="Proteomes" id="UP000254572">
    <property type="component" value="Unassembled WGS sequence"/>
</dbReference>
<gene>
    <name evidence="12" type="primary">tolQ</name>
    <name evidence="12" type="ORF">NCTC13294_01099</name>
</gene>
<dbReference type="InterPro" id="IPR014163">
    <property type="entry name" value="Tol-Pal_TolQ"/>
</dbReference>
<keyword evidence="9" id="KW-0813">Transport</keyword>
<dbReference type="InterPro" id="IPR050790">
    <property type="entry name" value="ExbB/TolQ_transport"/>
</dbReference>
<evidence type="ECO:0000313" key="13">
    <source>
        <dbReference type="Proteomes" id="UP000254572"/>
    </source>
</evidence>
<keyword evidence="7 10" id="KW-0472">Membrane</keyword>
<name>A0A381E684_9GAMM</name>
<keyword evidence="6 10" id="KW-1133">Transmembrane helix</keyword>
<evidence type="ECO:0000256" key="5">
    <source>
        <dbReference type="ARBA" id="ARBA00022692"/>
    </source>
</evidence>
<keyword evidence="8" id="KW-0131">Cell cycle</keyword>
<protein>
    <submittedName>
        <fullName evidence="12">Colicin uptake protein TolQ</fullName>
    </submittedName>
</protein>
<dbReference type="AlphaFoldDB" id="A0A381E684"/>
<feature type="transmembrane region" description="Helical" evidence="10">
    <location>
        <begin position="173"/>
        <end position="193"/>
    </location>
</feature>
<evidence type="ECO:0000256" key="10">
    <source>
        <dbReference type="SAM" id="Phobius"/>
    </source>
</evidence>
<feature type="domain" description="MotA/TolQ/ExbB proton channel" evidence="11">
    <location>
        <begin position="82"/>
        <end position="210"/>
    </location>
</feature>
<evidence type="ECO:0000256" key="6">
    <source>
        <dbReference type="ARBA" id="ARBA00022989"/>
    </source>
</evidence>
<dbReference type="PANTHER" id="PTHR30625:SF3">
    <property type="entry name" value="TOL-PAL SYSTEM PROTEIN TOLQ"/>
    <property type="match status" value="1"/>
</dbReference>
<keyword evidence="4" id="KW-0132">Cell division</keyword>
<dbReference type="GO" id="GO:0051301">
    <property type="term" value="P:cell division"/>
    <property type="evidence" value="ECO:0007669"/>
    <property type="project" value="UniProtKB-KW"/>
</dbReference>
<feature type="transmembrane region" description="Helical" evidence="10">
    <location>
        <begin position="20"/>
        <end position="41"/>
    </location>
</feature>
<dbReference type="GO" id="GO:0017038">
    <property type="term" value="P:protein import"/>
    <property type="evidence" value="ECO:0007669"/>
    <property type="project" value="TreeGrafter"/>
</dbReference>
<sequence length="239" mass="26892">MEPTAQTGLSVTHLISNASMPVKVIMAILFLMFLSTLYLTGKKYVQFIRLRRKNREFDQTFWSGSDLEILYTNYEKRHPESIERIFIDGFREFTQFNGNNLEDPDVIVHNCRRAMTAAHNRETAQQERGLNVLATIGSAAPYIGLLGTVYGIMNSFIAIGGEKTASISSVAPGIAEALIATAIGLLAAIPSVLSYNYFVARSETLVVEYDAFIEEFSNLLQRQILLARDYQRRQQRKPA</sequence>
<comment type="subcellular location">
    <subcellularLocation>
        <location evidence="1">Cell membrane</location>
        <topology evidence="1">Multi-pass membrane protein</topology>
    </subcellularLocation>
    <subcellularLocation>
        <location evidence="9">Membrane</location>
        <topology evidence="9">Multi-pass membrane protein</topology>
    </subcellularLocation>
</comment>
<dbReference type="NCBIfam" id="TIGR02796">
    <property type="entry name" value="tolQ"/>
    <property type="match status" value="1"/>
</dbReference>
<accession>A0A381E684</accession>
<keyword evidence="13" id="KW-1185">Reference proteome</keyword>
<reference evidence="12 13" key="1">
    <citation type="submission" date="2018-06" db="EMBL/GenBank/DDBJ databases">
        <authorList>
            <consortium name="Pathogen Informatics"/>
            <person name="Doyle S."/>
        </authorList>
    </citation>
    <scope>NUCLEOTIDE SEQUENCE [LARGE SCALE GENOMIC DNA]</scope>
    <source>
        <strain evidence="12 13">NCTC13294</strain>
    </source>
</reference>
<evidence type="ECO:0000256" key="2">
    <source>
        <dbReference type="ARBA" id="ARBA00022475"/>
    </source>
</evidence>
<proteinExistence type="inferred from homology"/>
<evidence type="ECO:0000313" key="12">
    <source>
        <dbReference type="EMBL" id="SUX21803.1"/>
    </source>
</evidence>
<dbReference type="InterPro" id="IPR002898">
    <property type="entry name" value="MotA_ExbB_proton_chnl"/>
</dbReference>
<keyword evidence="5 10" id="KW-0812">Transmembrane</keyword>
<dbReference type="GO" id="GO:0043213">
    <property type="term" value="P:bacteriocin transport"/>
    <property type="evidence" value="ECO:0007669"/>
    <property type="project" value="InterPro"/>
</dbReference>
<keyword evidence="3" id="KW-0997">Cell inner membrane</keyword>
<keyword evidence="9" id="KW-0653">Protein transport</keyword>
<dbReference type="EMBL" id="UFUW01000001">
    <property type="protein sequence ID" value="SUX21803.1"/>
    <property type="molecule type" value="Genomic_DNA"/>
</dbReference>
<comment type="similarity">
    <text evidence="9">Belongs to the exbB/tolQ family.</text>
</comment>